<gene>
    <name evidence="1" type="ORF">MNBD_BACTEROID07-1173</name>
</gene>
<protein>
    <submittedName>
        <fullName evidence="1">Uncharacterized protein</fullName>
    </submittedName>
</protein>
<proteinExistence type="predicted"/>
<accession>A0A3B0UN89</accession>
<evidence type="ECO:0000313" key="1">
    <source>
        <dbReference type="EMBL" id="VAW26627.1"/>
    </source>
</evidence>
<organism evidence="1">
    <name type="scientific">hydrothermal vent metagenome</name>
    <dbReference type="NCBI Taxonomy" id="652676"/>
    <lineage>
        <taxon>unclassified sequences</taxon>
        <taxon>metagenomes</taxon>
        <taxon>ecological metagenomes</taxon>
    </lineage>
</organism>
<dbReference type="AlphaFoldDB" id="A0A3B0UN89"/>
<name>A0A3B0UN89_9ZZZZ</name>
<dbReference type="EMBL" id="UOET01000047">
    <property type="protein sequence ID" value="VAW26627.1"/>
    <property type="molecule type" value="Genomic_DNA"/>
</dbReference>
<sequence>MTKKTVYPHLDIFQEVIEKSSMKQEVFKATQEAFGLFKTISGQMAEEYALTAKKLKAENEVPMIMEEHGTFEFSLKFGGDILFFLMHSNIFEIPRDHNVMRSTYIKEDKERSYSGIIHIYNFLSDSFKYNRLNDLGYLIGRILINKEKHYFIEGKSELGFLYKNFRNSIITPESADKIITAAIRYTIGFDLLTPPYDHVKLVSVNEMKDRLDAITFKTGKRLGFKFYPDQEDEK</sequence>
<reference evidence="1" key="1">
    <citation type="submission" date="2018-06" db="EMBL/GenBank/DDBJ databases">
        <authorList>
            <person name="Zhirakovskaya E."/>
        </authorList>
    </citation>
    <scope>NUCLEOTIDE SEQUENCE</scope>
</reference>